<evidence type="ECO:0000313" key="1">
    <source>
        <dbReference type="EMBL" id="KKU02852.1"/>
    </source>
</evidence>
<evidence type="ECO:0000313" key="2">
    <source>
        <dbReference type="Proteomes" id="UP000034264"/>
    </source>
</evidence>
<dbReference type="AlphaFoldDB" id="A0A0G1M433"/>
<dbReference type="Proteomes" id="UP000034264">
    <property type="component" value="Unassembled WGS sequence"/>
</dbReference>
<dbReference type="EMBL" id="LCKS01000006">
    <property type="protein sequence ID" value="KKU02852.1"/>
    <property type="molecule type" value="Genomic_DNA"/>
</dbReference>
<accession>A0A0G1M433</accession>
<protein>
    <submittedName>
        <fullName evidence="1">Uncharacterized protein</fullName>
    </submittedName>
</protein>
<reference evidence="1 2" key="1">
    <citation type="journal article" date="2015" name="Nature">
        <title>rRNA introns, odd ribosomes, and small enigmatic genomes across a large radiation of phyla.</title>
        <authorList>
            <person name="Brown C.T."/>
            <person name="Hug L.A."/>
            <person name="Thomas B.C."/>
            <person name="Sharon I."/>
            <person name="Castelle C.J."/>
            <person name="Singh A."/>
            <person name="Wilkins M.J."/>
            <person name="Williams K.H."/>
            <person name="Banfield J.F."/>
        </authorList>
    </citation>
    <scope>NUCLEOTIDE SEQUENCE [LARGE SCALE GENOMIC DNA]</scope>
</reference>
<proteinExistence type="predicted"/>
<gene>
    <name evidence="1" type="ORF">UX05_C0006G0025</name>
</gene>
<sequence length="49" mass="4776">MAGDLGQVLGVAAGGELVGHESVAQIIDFDAFNSGGSEKSVNGGANITD</sequence>
<comment type="caution">
    <text evidence="1">The sequence shown here is derived from an EMBL/GenBank/DDBJ whole genome shotgun (WGS) entry which is preliminary data.</text>
</comment>
<organism evidence="1 2">
    <name type="scientific">Candidatus Amesbacteria bacterium GW2011_GWC2_45_19</name>
    <dbReference type="NCBI Taxonomy" id="1618366"/>
    <lineage>
        <taxon>Bacteria</taxon>
        <taxon>Candidatus Amesiibacteriota</taxon>
    </lineage>
</organism>
<name>A0A0G1M433_9BACT</name>